<dbReference type="PATRIC" id="fig|1156913.3.peg.6657"/>
<gene>
    <name evidence="1" type="ORF">AORI_6525</name>
</gene>
<dbReference type="HOGENOM" id="CLU_164713_0_0_11"/>
<evidence type="ECO:0000313" key="1">
    <source>
        <dbReference type="EMBL" id="AGM09108.1"/>
    </source>
</evidence>
<dbReference type="AlphaFoldDB" id="R4TFI3"/>
<name>R4TFI3_9PSEU</name>
<accession>R4TFI3</accession>
<protein>
    <recommendedName>
        <fullName evidence="3">YokE-like PH domain-containing protein</fullName>
    </recommendedName>
</protein>
<proteinExistence type="predicted"/>
<dbReference type="KEGG" id="aoi:AORI_6525"/>
<dbReference type="Proteomes" id="UP000013968">
    <property type="component" value="Chromosome"/>
</dbReference>
<reference evidence="1 2" key="1">
    <citation type="journal article" date="2013" name="BMC Genomics">
        <title>ContigScape: a Cytoscape plugin facilitating microbial genome gap closing.</title>
        <authorList>
            <person name="Tang B."/>
            <person name="Wang Q."/>
            <person name="Yang M."/>
            <person name="Xie F."/>
            <person name="Zhu Y."/>
            <person name="Zhuo Y."/>
            <person name="Wang S."/>
            <person name="Gao H."/>
            <person name="Ding X."/>
            <person name="Zhang L."/>
            <person name="Zhao G."/>
            <person name="Zheng H."/>
        </authorList>
    </citation>
    <scope>NUCLEOTIDE SEQUENCE [LARGE SCALE GENOMIC DNA]</scope>
    <source>
        <strain evidence="1 2">HCCB10007</strain>
    </source>
</reference>
<evidence type="ECO:0008006" key="3">
    <source>
        <dbReference type="Google" id="ProtNLM"/>
    </source>
</evidence>
<dbReference type="EMBL" id="CP003410">
    <property type="protein sequence ID" value="AGM09108.1"/>
    <property type="molecule type" value="Genomic_DNA"/>
</dbReference>
<organism evidence="1 2">
    <name type="scientific">Amycolatopsis keratiniphila</name>
    <dbReference type="NCBI Taxonomy" id="129921"/>
    <lineage>
        <taxon>Bacteria</taxon>
        <taxon>Bacillati</taxon>
        <taxon>Actinomycetota</taxon>
        <taxon>Actinomycetes</taxon>
        <taxon>Pseudonocardiales</taxon>
        <taxon>Pseudonocardiaceae</taxon>
        <taxon>Amycolatopsis</taxon>
        <taxon>Amycolatopsis japonica group</taxon>
    </lineage>
</organism>
<sequence length="122" mass="13585">MGAMPVSAGVRKRIKELLDPDDEIHYVFPADVLGSTNPGVFFAVTRKTITILTTGYLSRKMPKRVVGTTLRNHRIGPVDTSTVPWFKFNGVDYEIDDEYIAVVHAADAEIMRAKPEDPLPDL</sequence>
<evidence type="ECO:0000313" key="2">
    <source>
        <dbReference type="Proteomes" id="UP000013968"/>
    </source>
</evidence>
<keyword evidence="2" id="KW-1185">Reference proteome</keyword>